<dbReference type="RefSeq" id="WP_088471152.1">
    <property type="nucleotide sequence ID" value="NZ_NISJ01000001.1"/>
</dbReference>
<dbReference type="GO" id="GO:0016651">
    <property type="term" value="F:oxidoreductase activity, acting on NAD(P)H"/>
    <property type="evidence" value="ECO:0007669"/>
    <property type="project" value="TreeGrafter"/>
</dbReference>
<comment type="caution">
    <text evidence="4">The sequence shown here is derived from an EMBL/GenBank/DDBJ whole genome shotgun (WGS) entry which is preliminary data.</text>
</comment>
<evidence type="ECO:0000259" key="3">
    <source>
        <dbReference type="SMART" id="SM00829"/>
    </source>
</evidence>
<organism evidence="4 5">
    <name type="scientific">Sphingopyxis witflariensis</name>
    <dbReference type="NCBI Taxonomy" id="173675"/>
    <lineage>
        <taxon>Bacteria</taxon>
        <taxon>Pseudomonadati</taxon>
        <taxon>Pseudomonadota</taxon>
        <taxon>Alphaproteobacteria</taxon>
        <taxon>Sphingomonadales</taxon>
        <taxon>Sphingomonadaceae</taxon>
        <taxon>Sphingopyxis</taxon>
    </lineage>
</organism>
<dbReference type="Gene3D" id="3.90.180.10">
    <property type="entry name" value="Medium-chain alcohol dehydrogenases, catalytic domain"/>
    <property type="match status" value="1"/>
</dbReference>
<dbReference type="CDD" id="cd08291">
    <property type="entry name" value="ETR_like_1"/>
    <property type="match status" value="1"/>
</dbReference>
<dbReference type="InterPro" id="IPR013154">
    <property type="entry name" value="ADH-like_N"/>
</dbReference>
<dbReference type="EMBL" id="NISJ01000001">
    <property type="protein sequence ID" value="OWR01341.1"/>
    <property type="molecule type" value="Genomic_DNA"/>
</dbReference>
<dbReference type="InterPro" id="IPR036291">
    <property type="entry name" value="NAD(P)-bd_dom_sf"/>
</dbReference>
<sequence length="379" mass="40263">MTDLPDTNLTMLTLAKPEGELEVSLERRPMPTPQPHEVLVKILATPINPSDLGLLFGAADMTTARASTRDGLPVITADIPAPAMRAMGGRIGDALAIGNEGCGTVVAAGSSPEAQALLGKTVALIGGEIYAEYRCLPAQMCMLLPDGTDPKDGASCFVNPLTSLAFTETMKNEGHSAIVHTAAASNLGQMLVKICAKDGIPLVNIVRSDAQVEILKGLGAKYIVNSSADDFMDRLIDAIAETGATIGFDATGGGKLAGQVLTAMEAAAVKRMTTYSRYGSDTFKQVYIYGALDLSPTIFSARSFGLTWSLSGFLLTPFLQKAGMETNMRLRKRVIDELTTTFKSHYSHEISLTDALSLDVAQAYNAKRTGEKYLIKPHG</sequence>
<evidence type="ECO:0000313" key="5">
    <source>
        <dbReference type="Proteomes" id="UP000197097"/>
    </source>
</evidence>
<evidence type="ECO:0000256" key="2">
    <source>
        <dbReference type="ARBA" id="ARBA00023002"/>
    </source>
</evidence>
<keyword evidence="1" id="KW-0521">NADP</keyword>
<accession>A0A246K5P7</accession>
<dbReference type="Proteomes" id="UP000197097">
    <property type="component" value="Unassembled WGS sequence"/>
</dbReference>
<dbReference type="PANTHER" id="PTHR48106:SF18">
    <property type="entry name" value="QUINONE OXIDOREDUCTASE PIG3"/>
    <property type="match status" value="1"/>
</dbReference>
<dbReference type="SUPFAM" id="SSF51735">
    <property type="entry name" value="NAD(P)-binding Rossmann-fold domains"/>
    <property type="match status" value="1"/>
</dbReference>
<dbReference type="InterPro" id="IPR011032">
    <property type="entry name" value="GroES-like_sf"/>
</dbReference>
<reference evidence="4 5" key="1">
    <citation type="journal article" date="2002" name="Int. J. Syst. Evol. Microbiol.">
        <title>Sphingopyxis witflariensis sp. nov., isolated from activated sludge.</title>
        <authorList>
            <person name="Kampfer P."/>
            <person name="Witzenberger R."/>
            <person name="Denner E.B."/>
            <person name="Busse H.J."/>
            <person name="Neef A."/>
        </authorList>
    </citation>
    <scope>NUCLEOTIDE SEQUENCE [LARGE SCALE GENOMIC DNA]</scope>
    <source>
        <strain evidence="4 5">DSM 14551</strain>
    </source>
</reference>
<dbReference type="InterPro" id="IPR020843">
    <property type="entry name" value="ER"/>
</dbReference>
<evidence type="ECO:0000256" key="1">
    <source>
        <dbReference type="ARBA" id="ARBA00022857"/>
    </source>
</evidence>
<feature type="domain" description="Enoyl reductase (ER)" evidence="3">
    <location>
        <begin position="19"/>
        <end position="375"/>
    </location>
</feature>
<dbReference type="Gene3D" id="3.40.50.720">
    <property type="entry name" value="NAD(P)-binding Rossmann-like Domain"/>
    <property type="match status" value="1"/>
</dbReference>
<name>A0A246K5P7_9SPHN</name>
<keyword evidence="5" id="KW-1185">Reference proteome</keyword>
<dbReference type="PANTHER" id="PTHR48106">
    <property type="entry name" value="QUINONE OXIDOREDUCTASE PIG3-RELATED"/>
    <property type="match status" value="1"/>
</dbReference>
<dbReference type="SMART" id="SM00829">
    <property type="entry name" value="PKS_ER"/>
    <property type="match status" value="1"/>
</dbReference>
<proteinExistence type="predicted"/>
<keyword evidence="2" id="KW-0560">Oxidoreductase</keyword>
<dbReference type="GO" id="GO:0070402">
    <property type="term" value="F:NADPH binding"/>
    <property type="evidence" value="ECO:0007669"/>
    <property type="project" value="TreeGrafter"/>
</dbReference>
<dbReference type="Pfam" id="PF08240">
    <property type="entry name" value="ADH_N"/>
    <property type="match status" value="1"/>
</dbReference>
<gene>
    <name evidence="4" type="ORF">CDQ91_02795</name>
</gene>
<dbReference type="SUPFAM" id="SSF50129">
    <property type="entry name" value="GroES-like"/>
    <property type="match status" value="1"/>
</dbReference>
<dbReference type="AlphaFoldDB" id="A0A246K5P7"/>
<protein>
    <submittedName>
        <fullName evidence="4">NADH oxidase</fullName>
    </submittedName>
</protein>
<dbReference type="OrthoDB" id="8629910at2"/>
<evidence type="ECO:0000313" key="4">
    <source>
        <dbReference type="EMBL" id="OWR01341.1"/>
    </source>
</evidence>